<dbReference type="SUPFAM" id="SSF51735">
    <property type="entry name" value="NAD(P)-binding Rossmann-fold domains"/>
    <property type="match status" value="1"/>
</dbReference>
<dbReference type="Gene3D" id="3.40.50.720">
    <property type="entry name" value="NAD(P)-binding Rossmann-like Domain"/>
    <property type="match status" value="1"/>
</dbReference>
<dbReference type="EMBL" id="FSSB01000016">
    <property type="protein sequence ID" value="SIO94752.1"/>
    <property type="molecule type" value="Genomic_DNA"/>
</dbReference>
<organism evidence="2 3">
    <name type="scientific">Vibrio spartinae</name>
    <dbReference type="NCBI Taxonomy" id="1918945"/>
    <lineage>
        <taxon>Bacteria</taxon>
        <taxon>Pseudomonadati</taxon>
        <taxon>Pseudomonadota</taxon>
        <taxon>Gammaproteobacteria</taxon>
        <taxon>Vibrionales</taxon>
        <taxon>Vibrionaceae</taxon>
        <taxon>Vibrio</taxon>
    </lineage>
</organism>
<sequence>MYSSCGSLLSFDFLDNNKLALIIAGTSEVGQGLIEKLIMDGFSVVFTWNSNRSACELIKTNYGDKVSAIKLDLTSENSVREFCCLVSDIEFEVAIYCAGYNPAKLCSDLEFSMLRDTTSLNFLSGVAIFNAVVMKMKQNKLKDSKLVFISSVASQRTSVGNSIYGATKQAMERYLSTLALEEARFNIRTICISPGYIKTKMLDEYCQSRGENISSIIKNIPMRKILNVDDVVKCIMAFLGGLITTTGTSLIIGNGEGIR</sequence>
<dbReference type="PRINTS" id="PR00081">
    <property type="entry name" value="GDHRDH"/>
</dbReference>
<dbReference type="InterPro" id="IPR050259">
    <property type="entry name" value="SDR"/>
</dbReference>
<dbReference type="Pfam" id="PF00106">
    <property type="entry name" value="adh_short"/>
    <property type="match status" value="1"/>
</dbReference>
<name>A0A1N6M5P5_9VIBR</name>
<dbReference type="PANTHER" id="PTHR42879:SF2">
    <property type="entry name" value="3-OXOACYL-[ACYL-CARRIER-PROTEIN] REDUCTASE FABG"/>
    <property type="match status" value="1"/>
</dbReference>
<reference evidence="2 3" key="1">
    <citation type="submission" date="2016-12" db="EMBL/GenBank/DDBJ databases">
        <authorList>
            <person name="Song W.-J."/>
            <person name="Kurnit D.M."/>
        </authorList>
    </citation>
    <scope>NUCLEOTIDE SEQUENCE [LARGE SCALE GENOMIC DNA]</scope>
    <source>
        <strain evidence="2 3">CECT 9026</strain>
    </source>
</reference>
<dbReference type="AlphaFoldDB" id="A0A1N6M5P5"/>
<proteinExistence type="inferred from homology"/>
<evidence type="ECO:0000313" key="3">
    <source>
        <dbReference type="Proteomes" id="UP000184774"/>
    </source>
</evidence>
<protein>
    <submittedName>
        <fullName evidence="2">3-oxoacyl-[acyl-carrier-protein] reductase FabG</fullName>
        <ecNumber evidence="2">1.1.1.100</ecNumber>
    </submittedName>
</protein>
<dbReference type="GO" id="GO:0004316">
    <property type="term" value="F:3-oxoacyl-[acyl-carrier-protein] reductase (NADPH) activity"/>
    <property type="evidence" value="ECO:0007669"/>
    <property type="project" value="UniProtKB-EC"/>
</dbReference>
<comment type="similarity">
    <text evidence="1">Belongs to the short-chain dehydrogenases/reductases (SDR) family.</text>
</comment>
<dbReference type="InterPro" id="IPR036291">
    <property type="entry name" value="NAD(P)-bd_dom_sf"/>
</dbReference>
<accession>A0A1N6M5P5</accession>
<dbReference type="CDD" id="cd05233">
    <property type="entry name" value="SDR_c"/>
    <property type="match status" value="1"/>
</dbReference>
<dbReference type="RefSeq" id="WP_074373274.1">
    <property type="nucleotide sequence ID" value="NZ_AP024907.1"/>
</dbReference>
<dbReference type="InterPro" id="IPR002347">
    <property type="entry name" value="SDR_fam"/>
</dbReference>
<dbReference type="Proteomes" id="UP000184774">
    <property type="component" value="Unassembled WGS sequence"/>
</dbReference>
<dbReference type="PANTHER" id="PTHR42879">
    <property type="entry name" value="3-OXOACYL-(ACYL-CARRIER-PROTEIN) REDUCTASE"/>
    <property type="match status" value="1"/>
</dbReference>
<dbReference type="PROSITE" id="PS00061">
    <property type="entry name" value="ADH_SHORT"/>
    <property type="match status" value="1"/>
</dbReference>
<evidence type="ECO:0000256" key="1">
    <source>
        <dbReference type="ARBA" id="ARBA00006484"/>
    </source>
</evidence>
<gene>
    <name evidence="2" type="primary">fabG_3</name>
    <name evidence="2" type="ORF">VSP9026_02482</name>
</gene>
<dbReference type="GO" id="GO:0032787">
    <property type="term" value="P:monocarboxylic acid metabolic process"/>
    <property type="evidence" value="ECO:0007669"/>
    <property type="project" value="UniProtKB-ARBA"/>
</dbReference>
<evidence type="ECO:0000313" key="2">
    <source>
        <dbReference type="EMBL" id="SIO94752.1"/>
    </source>
</evidence>
<dbReference type="OrthoDB" id="8613661at2"/>
<dbReference type="EC" id="1.1.1.100" evidence="2"/>
<dbReference type="InterPro" id="IPR020904">
    <property type="entry name" value="Sc_DH/Rdtase_CS"/>
</dbReference>
<keyword evidence="2" id="KW-0560">Oxidoreductase</keyword>